<proteinExistence type="predicted"/>
<keyword evidence="2" id="KW-1185">Reference proteome</keyword>
<dbReference type="AlphaFoldDB" id="A0AAE1PSR2"/>
<comment type="caution">
    <text evidence="1">The sequence shown here is derived from an EMBL/GenBank/DDBJ whole genome shotgun (WGS) entry which is preliminary data.</text>
</comment>
<sequence length="283" mass="32352">MRCSTRQLTQILKRTYVRLTSADVMFKKVTTQHLVETGIECSYICQYVGCKAFTLEDDTATVGQYLCSAYSLLTSAVQVDLDHPKRVYAAEQDVPYVESLVPTTPRTDVVELEIFENIEGKKEKCPNNKAIGGLVLATGDNTRNTIHYFECRRYKYIKKMELDDPLVEVPTEEEKGNLSCPTDSVLMGFVAWNAQNEEIEIWNHPHKMIGQCKVLKIWSVDHGECQEMPVTDEPWWGAEDDDSSNWNNIIYCPRDSLAVALTRRLVDGYYRVVSLRCCYVSHP</sequence>
<name>A0AAE1PSR2_9EUCA</name>
<organism evidence="1 2">
    <name type="scientific">Petrolisthes manimaculis</name>
    <dbReference type="NCBI Taxonomy" id="1843537"/>
    <lineage>
        <taxon>Eukaryota</taxon>
        <taxon>Metazoa</taxon>
        <taxon>Ecdysozoa</taxon>
        <taxon>Arthropoda</taxon>
        <taxon>Crustacea</taxon>
        <taxon>Multicrustacea</taxon>
        <taxon>Malacostraca</taxon>
        <taxon>Eumalacostraca</taxon>
        <taxon>Eucarida</taxon>
        <taxon>Decapoda</taxon>
        <taxon>Pleocyemata</taxon>
        <taxon>Anomura</taxon>
        <taxon>Galatheoidea</taxon>
        <taxon>Porcellanidae</taxon>
        <taxon>Petrolisthes</taxon>
    </lineage>
</organism>
<evidence type="ECO:0000313" key="1">
    <source>
        <dbReference type="EMBL" id="KAK4312670.1"/>
    </source>
</evidence>
<gene>
    <name evidence="1" type="ORF">Pmani_015920</name>
</gene>
<dbReference type="EMBL" id="JAWZYT010001389">
    <property type="protein sequence ID" value="KAK4312670.1"/>
    <property type="molecule type" value="Genomic_DNA"/>
</dbReference>
<evidence type="ECO:0000313" key="2">
    <source>
        <dbReference type="Proteomes" id="UP001292094"/>
    </source>
</evidence>
<protein>
    <submittedName>
        <fullName evidence="1">Uncharacterized protein</fullName>
    </submittedName>
</protein>
<dbReference type="Proteomes" id="UP001292094">
    <property type="component" value="Unassembled WGS sequence"/>
</dbReference>
<reference evidence="1" key="1">
    <citation type="submission" date="2023-11" db="EMBL/GenBank/DDBJ databases">
        <title>Genome assemblies of two species of porcelain crab, Petrolisthes cinctipes and Petrolisthes manimaculis (Anomura: Porcellanidae).</title>
        <authorList>
            <person name="Angst P."/>
        </authorList>
    </citation>
    <scope>NUCLEOTIDE SEQUENCE</scope>
    <source>
        <strain evidence="1">PB745_02</strain>
        <tissue evidence="1">Gill</tissue>
    </source>
</reference>
<accession>A0AAE1PSR2</accession>